<feature type="domain" description="GHMP kinase N-terminal" evidence="14">
    <location>
        <begin position="60"/>
        <end position="141"/>
    </location>
</feature>
<dbReference type="PANTHER" id="PTHR20861">
    <property type="entry name" value="HOMOSERINE/4-DIPHOSPHOCYTIDYL-2-C-METHYL-D-ERYTHRITOL KINASE"/>
    <property type="match status" value="1"/>
</dbReference>
<dbReference type="NCBIfam" id="TIGR00191">
    <property type="entry name" value="thrB"/>
    <property type="match status" value="1"/>
</dbReference>
<keyword evidence="6 13" id="KW-0808">Transferase</keyword>
<dbReference type="InterPro" id="IPR014721">
    <property type="entry name" value="Ribsml_uS5_D2-typ_fold_subgr"/>
</dbReference>
<dbReference type="Pfam" id="PF00288">
    <property type="entry name" value="GHMP_kinases_N"/>
    <property type="match status" value="1"/>
</dbReference>
<feature type="binding site" evidence="13">
    <location>
        <begin position="88"/>
        <end position="98"/>
    </location>
    <ligand>
        <name>ATP</name>
        <dbReference type="ChEBI" id="CHEBI:30616"/>
    </ligand>
</feature>
<dbReference type="PRINTS" id="PR00958">
    <property type="entry name" value="HOMSERKINASE"/>
</dbReference>
<comment type="pathway">
    <text evidence="1 13">Amino-acid biosynthesis; L-threonine biosynthesis; L-threonine from L-aspartate: step 4/5.</text>
</comment>
<dbReference type="InterPro" id="IPR013750">
    <property type="entry name" value="GHMP_kinase_C_dom"/>
</dbReference>
<comment type="catalytic activity">
    <reaction evidence="11 13">
        <text>L-homoserine + ATP = O-phospho-L-homoserine + ADP + H(+)</text>
        <dbReference type="Rhea" id="RHEA:13985"/>
        <dbReference type="ChEBI" id="CHEBI:15378"/>
        <dbReference type="ChEBI" id="CHEBI:30616"/>
        <dbReference type="ChEBI" id="CHEBI:57476"/>
        <dbReference type="ChEBI" id="CHEBI:57590"/>
        <dbReference type="ChEBI" id="CHEBI:456216"/>
        <dbReference type="EC" id="2.7.1.39"/>
    </reaction>
</comment>
<dbReference type="GO" id="GO:0004413">
    <property type="term" value="F:homoserine kinase activity"/>
    <property type="evidence" value="ECO:0007669"/>
    <property type="project" value="UniProtKB-UniRule"/>
</dbReference>
<evidence type="ECO:0000259" key="14">
    <source>
        <dbReference type="Pfam" id="PF00288"/>
    </source>
</evidence>
<evidence type="ECO:0000259" key="15">
    <source>
        <dbReference type="Pfam" id="PF08544"/>
    </source>
</evidence>
<evidence type="ECO:0000313" key="16">
    <source>
        <dbReference type="EMBL" id="PWI24940.1"/>
    </source>
</evidence>
<proteinExistence type="inferred from homology"/>
<evidence type="ECO:0000256" key="8">
    <source>
        <dbReference type="ARBA" id="ARBA00022741"/>
    </source>
</evidence>
<dbReference type="Proteomes" id="UP000245938">
    <property type="component" value="Unassembled WGS sequence"/>
</dbReference>
<dbReference type="InterPro" id="IPR000870">
    <property type="entry name" value="Homoserine_kinase"/>
</dbReference>
<keyword evidence="13" id="KW-0963">Cytoplasm</keyword>
<evidence type="ECO:0000256" key="7">
    <source>
        <dbReference type="ARBA" id="ARBA00022697"/>
    </source>
</evidence>
<keyword evidence="9 13" id="KW-0418">Kinase</keyword>
<comment type="function">
    <text evidence="12 13">Catalyzes the ATP-dependent phosphorylation of L-homoserine to L-homoserine phosphate.</text>
</comment>
<sequence length="297" mass="32330">MTKTWSISVPGSTANLGPGFDSIGLALGLYLKLDVTLQPQWQFVHHSEHLPVDVTVEEHLIYKIAQQVAHYYNVVIPNCRIDLYSELPLARGLGSSASAIVAAIEVVNLLCHLQLTDYDKCLLASQFEGHPDNASASVYGGLTIGATLPDGKLHIINEKNLHASFAIIIPNFELKTAEARLALPNSYDKGYAVHASAYANMLTAALLKHDYALAGQFMEADCFHEPFRAKLIPDYEKIRQLAKSFGAYGTSISGAGPTMISLVDPAKVSSLVAQLQKHYPHYEIKAVSIDDDGIVTK</sequence>
<reference evidence="16 17" key="1">
    <citation type="submission" date="2018-05" db="EMBL/GenBank/DDBJ databases">
        <title>Kurthia sibirica genome sequence.</title>
        <authorList>
            <person name="Maclea K.S."/>
            <person name="Goen A.E."/>
        </authorList>
    </citation>
    <scope>NUCLEOTIDE SEQUENCE [LARGE SCALE GENOMIC DNA]</scope>
    <source>
        <strain evidence="16 17">ATCC 49154</strain>
    </source>
</reference>
<evidence type="ECO:0000256" key="13">
    <source>
        <dbReference type="HAMAP-Rule" id="MF_00384"/>
    </source>
</evidence>
<comment type="subcellular location">
    <subcellularLocation>
        <location evidence="13">Cytoplasm</location>
    </subcellularLocation>
</comment>
<dbReference type="OrthoDB" id="9769912at2"/>
<dbReference type="AlphaFoldDB" id="A0A2U3AK75"/>
<protein>
    <recommendedName>
        <fullName evidence="4 13">Homoserine kinase</fullName>
        <shortName evidence="13">HK</shortName>
        <shortName evidence="13">HSK</shortName>
        <ecNumber evidence="3 13">2.7.1.39</ecNumber>
    </recommendedName>
</protein>
<feature type="domain" description="GHMP kinase C-terminal" evidence="15">
    <location>
        <begin position="204"/>
        <end position="280"/>
    </location>
</feature>
<dbReference type="HAMAP" id="MF_00384">
    <property type="entry name" value="Homoser_kinase"/>
    <property type="match status" value="1"/>
</dbReference>
<keyword evidence="5 13" id="KW-0028">Amino-acid biosynthesis</keyword>
<dbReference type="UniPathway" id="UPA00050">
    <property type="reaction ID" value="UER00064"/>
</dbReference>
<accession>A0A2U3AK75</accession>
<evidence type="ECO:0000256" key="4">
    <source>
        <dbReference type="ARBA" id="ARBA00017858"/>
    </source>
</evidence>
<organism evidence="16 17">
    <name type="scientific">Kurthia sibirica</name>
    <dbReference type="NCBI Taxonomy" id="202750"/>
    <lineage>
        <taxon>Bacteria</taxon>
        <taxon>Bacillati</taxon>
        <taxon>Bacillota</taxon>
        <taxon>Bacilli</taxon>
        <taxon>Bacillales</taxon>
        <taxon>Caryophanaceae</taxon>
        <taxon>Kurthia</taxon>
    </lineage>
</organism>
<evidence type="ECO:0000256" key="5">
    <source>
        <dbReference type="ARBA" id="ARBA00022605"/>
    </source>
</evidence>
<dbReference type="InterPro" id="IPR006203">
    <property type="entry name" value="GHMP_knse_ATP-bd_CS"/>
</dbReference>
<evidence type="ECO:0000256" key="9">
    <source>
        <dbReference type="ARBA" id="ARBA00022777"/>
    </source>
</evidence>
<keyword evidence="17" id="KW-1185">Reference proteome</keyword>
<dbReference type="Gene3D" id="3.30.230.10">
    <property type="match status" value="1"/>
</dbReference>
<dbReference type="Gene3D" id="3.30.70.890">
    <property type="entry name" value="GHMP kinase, C-terminal domain"/>
    <property type="match status" value="1"/>
</dbReference>
<keyword evidence="8 13" id="KW-0547">Nucleotide-binding</keyword>
<comment type="similarity">
    <text evidence="2 13">Belongs to the GHMP kinase family. Homoserine kinase subfamily.</text>
</comment>
<dbReference type="GO" id="GO:0005737">
    <property type="term" value="C:cytoplasm"/>
    <property type="evidence" value="ECO:0007669"/>
    <property type="project" value="UniProtKB-SubCell"/>
</dbReference>
<evidence type="ECO:0000256" key="2">
    <source>
        <dbReference type="ARBA" id="ARBA00007370"/>
    </source>
</evidence>
<evidence type="ECO:0000256" key="1">
    <source>
        <dbReference type="ARBA" id="ARBA00005015"/>
    </source>
</evidence>
<dbReference type="GO" id="GO:0005524">
    <property type="term" value="F:ATP binding"/>
    <property type="evidence" value="ECO:0007669"/>
    <property type="project" value="UniProtKB-UniRule"/>
</dbReference>
<dbReference type="EC" id="2.7.1.39" evidence="3 13"/>
<dbReference type="SUPFAM" id="SSF55060">
    <property type="entry name" value="GHMP Kinase, C-terminal domain"/>
    <property type="match status" value="1"/>
</dbReference>
<evidence type="ECO:0000256" key="11">
    <source>
        <dbReference type="ARBA" id="ARBA00049375"/>
    </source>
</evidence>
<evidence type="ECO:0000313" key="17">
    <source>
        <dbReference type="Proteomes" id="UP000245938"/>
    </source>
</evidence>
<name>A0A2U3AK75_9BACL</name>
<dbReference type="GO" id="GO:0009088">
    <property type="term" value="P:threonine biosynthetic process"/>
    <property type="evidence" value="ECO:0007669"/>
    <property type="project" value="UniProtKB-UniRule"/>
</dbReference>
<evidence type="ECO:0000256" key="6">
    <source>
        <dbReference type="ARBA" id="ARBA00022679"/>
    </source>
</evidence>
<evidence type="ECO:0000256" key="12">
    <source>
        <dbReference type="ARBA" id="ARBA00049954"/>
    </source>
</evidence>
<gene>
    <name evidence="13" type="primary">thrB</name>
    <name evidence="16" type="ORF">DEX24_11035</name>
</gene>
<dbReference type="InterPro" id="IPR036554">
    <property type="entry name" value="GHMP_kinase_C_sf"/>
</dbReference>
<dbReference type="InterPro" id="IPR020568">
    <property type="entry name" value="Ribosomal_Su5_D2-typ_SF"/>
</dbReference>
<dbReference type="SUPFAM" id="SSF54211">
    <property type="entry name" value="Ribosomal protein S5 domain 2-like"/>
    <property type="match status" value="1"/>
</dbReference>
<dbReference type="Pfam" id="PF08544">
    <property type="entry name" value="GHMP_kinases_C"/>
    <property type="match status" value="1"/>
</dbReference>
<dbReference type="EMBL" id="QFVR01000014">
    <property type="protein sequence ID" value="PWI24940.1"/>
    <property type="molecule type" value="Genomic_DNA"/>
</dbReference>
<comment type="caution">
    <text evidence="16">The sequence shown here is derived from an EMBL/GenBank/DDBJ whole genome shotgun (WGS) entry which is preliminary data.</text>
</comment>
<keyword evidence="10 13" id="KW-0067">ATP-binding</keyword>
<dbReference type="InterPro" id="IPR006204">
    <property type="entry name" value="GHMP_kinase_N_dom"/>
</dbReference>
<evidence type="ECO:0000256" key="10">
    <source>
        <dbReference type="ARBA" id="ARBA00022840"/>
    </source>
</evidence>
<dbReference type="PROSITE" id="PS00627">
    <property type="entry name" value="GHMP_KINASES_ATP"/>
    <property type="match status" value="1"/>
</dbReference>
<evidence type="ECO:0000256" key="3">
    <source>
        <dbReference type="ARBA" id="ARBA00012078"/>
    </source>
</evidence>
<dbReference type="RefSeq" id="WP_109306483.1">
    <property type="nucleotide sequence ID" value="NZ_BJUF01000005.1"/>
</dbReference>
<dbReference type="PANTHER" id="PTHR20861:SF1">
    <property type="entry name" value="HOMOSERINE KINASE"/>
    <property type="match status" value="1"/>
</dbReference>
<keyword evidence="7 13" id="KW-0791">Threonine biosynthesis</keyword>
<dbReference type="PIRSF" id="PIRSF000676">
    <property type="entry name" value="Homoser_kin"/>
    <property type="match status" value="1"/>
</dbReference>